<accession>F7T986</accession>
<organism evidence="2 3">
    <name type="scientific">Achromobacter insuavis AXX-A</name>
    <dbReference type="NCBI Taxonomy" id="1003200"/>
    <lineage>
        <taxon>Bacteria</taxon>
        <taxon>Pseudomonadati</taxon>
        <taxon>Pseudomonadota</taxon>
        <taxon>Betaproteobacteria</taxon>
        <taxon>Burkholderiales</taxon>
        <taxon>Alcaligenaceae</taxon>
        <taxon>Achromobacter</taxon>
    </lineage>
</organism>
<protein>
    <recommendedName>
        <fullName evidence="4">Xylulokinase</fullName>
    </recommendedName>
</protein>
<evidence type="ECO:0008006" key="4">
    <source>
        <dbReference type="Google" id="ProtNLM"/>
    </source>
</evidence>
<feature type="region of interest" description="Disordered" evidence="1">
    <location>
        <begin position="43"/>
        <end position="77"/>
    </location>
</feature>
<sequence>MRTDIYLGIDMGSTGLKAVAFAAGSGATLAAAGGALPYRQLPQGAASWPPTPSPRRWRGPCAAWPASSASGRGISAP</sequence>
<dbReference type="Proteomes" id="UP000004853">
    <property type="component" value="Unassembled WGS sequence"/>
</dbReference>
<name>F7T986_9BURK</name>
<gene>
    <name evidence="2" type="ORF">AXXA_27660</name>
</gene>
<evidence type="ECO:0000313" key="2">
    <source>
        <dbReference type="EMBL" id="EGP43046.1"/>
    </source>
</evidence>
<dbReference type="HOGENOM" id="CLU_2629967_0_0_4"/>
<evidence type="ECO:0000256" key="1">
    <source>
        <dbReference type="SAM" id="MobiDB-lite"/>
    </source>
</evidence>
<reference evidence="2 3" key="1">
    <citation type="submission" date="2011-06" db="EMBL/GenBank/DDBJ databases">
        <authorList>
            <person name="Bador J."/>
            <person name="Amoureux L."/>
            <person name="Neuwirth C."/>
        </authorList>
    </citation>
    <scope>NUCLEOTIDE SEQUENCE [LARGE SCALE GENOMIC DNA]</scope>
    <source>
        <strain evidence="2 3">AXX-A</strain>
    </source>
</reference>
<proteinExistence type="predicted"/>
<evidence type="ECO:0000313" key="3">
    <source>
        <dbReference type="Proteomes" id="UP000004853"/>
    </source>
</evidence>
<dbReference type="EMBL" id="AFRQ01000133">
    <property type="protein sequence ID" value="EGP43046.1"/>
    <property type="molecule type" value="Genomic_DNA"/>
</dbReference>
<dbReference type="AlphaFoldDB" id="F7T986"/>
<comment type="caution">
    <text evidence="2">The sequence shown here is derived from an EMBL/GenBank/DDBJ whole genome shotgun (WGS) entry which is preliminary data.</text>
</comment>